<dbReference type="EMBL" id="ML211007">
    <property type="protein sequence ID" value="TFK92007.1"/>
    <property type="molecule type" value="Genomic_DNA"/>
</dbReference>
<evidence type="ECO:0000256" key="1">
    <source>
        <dbReference type="SAM" id="MobiDB-lite"/>
    </source>
</evidence>
<dbReference type="AlphaFoldDB" id="A0A5C3PS55"/>
<dbReference type="Proteomes" id="UP000308197">
    <property type="component" value="Unassembled WGS sequence"/>
</dbReference>
<gene>
    <name evidence="2" type="ORF">K466DRAFT_270104</name>
</gene>
<proteinExistence type="predicted"/>
<name>A0A5C3PS55_9APHY</name>
<sequence length="136" mass="15244">MGERRDHRNTRTPTVSSSAEDVTLPPVIRKAIFIAPELLDSMAMANDFTDDPLMADICKRFMFWQENTRVFHEGYNTEIISDCVFAAVSRILAKYPDSEVGRHPTSSVATFVTHSCTILVTSRGNTPRNPFAHVAK</sequence>
<evidence type="ECO:0000313" key="3">
    <source>
        <dbReference type="Proteomes" id="UP000308197"/>
    </source>
</evidence>
<protein>
    <submittedName>
        <fullName evidence="2">Uncharacterized protein</fullName>
    </submittedName>
</protein>
<keyword evidence="3" id="KW-1185">Reference proteome</keyword>
<evidence type="ECO:0000313" key="2">
    <source>
        <dbReference type="EMBL" id="TFK92007.1"/>
    </source>
</evidence>
<accession>A0A5C3PS55</accession>
<organism evidence="2 3">
    <name type="scientific">Polyporus arcularius HHB13444</name>
    <dbReference type="NCBI Taxonomy" id="1314778"/>
    <lineage>
        <taxon>Eukaryota</taxon>
        <taxon>Fungi</taxon>
        <taxon>Dikarya</taxon>
        <taxon>Basidiomycota</taxon>
        <taxon>Agaricomycotina</taxon>
        <taxon>Agaricomycetes</taxon>
        <taxon>Polyporales</taxon>
        <taxon>Polyporaceae</taxon>
        <taxon>Polyporus</taxon>
    </lineage>
</organism>
<reference evidence="2 3" key="1">
    <citation type="journal article" date="2019" name="Nat. Ecol. Evol.">
        <title>Megaphylogeny resolves global patterns of mushroom evolution.</title>
        <authorList>
            <person name="Varga T."/>
            <person name="Krizsan K."/>
            <person name="Foldi C."/>
            <person name="Dima B."/>
            <person name="Sanchez-Garcia M."/>
            <person name="Sanchez-Ramirez S."/>
            <person name="Szollosi G.J."/>
            <person name="Szarkandi J.G."/>
            <person name="Papp V."/>
            <person name="Albert L."/>
            <person name="Andreopoulos W."/>
            <person name="Angelini C."/>
            <person name="Antonin V."/>
            <person name="Barry K.W."/>
            <person name="Bougher N.L."/>
            <person name="Buchanan P."/>
            <person name="Buyck B."/>
            <person name="Bense V."/>
            <person name="Catcheside P."/>
            <person name="Chovatia M."/>
            <person name="Cooper J."/>
            <person name="Damon W."/>
            <person name="Desjardin D."/>
            <person name="Finy P."/>
            <person name="Geml J."/>
            <person name="Haridas S."/>
            <person name="Hughes K."/>
            <person name="Justo A."/>
            <person name="Karasinski D."/>
            <person name="Kautmanova I."/>
            <person name="Kiss B."/>
            <person name="Kocsube S."/>
            <person name="Kotiranta H."/>
            <person name="LaButti K.M."/>
            <person name="Lechner B.E."/>
            <person name="Liimatainen K."/>
            <person name="Lipzen A."/>
            <person name="Lukacs Z."/>
            <person name="Mihaltcheva S."/>
            <person name="Morgado L.N."/>
            <person name="Niskanen T."/>
            <person name="Noordeloos M.E."/>
            <person name="Ohm R.A."/>
            <person name="Ortiz-Santana B."/>
            <person name="Ovrebo C."/>
            <person name="Racz N."/>
            <person name="Riley R."/>
            <person name="Savchenko A."/>
            <person name="Shiryaev A."/>
            <person name="Soop K."/>
            <person name="Spirin V."/>
            <person name="Szebenyi C."/>
            <person name="Tomsovsky M."/>
            <person name="Tulloss R.E."/>
            <person name="Uehling J."/>
            <person name="Grigoriev I.V."/>
            <person name="Vagvolgyi C."/>
            <person name="Papp T."/>
            <person name="Martin F.M."/>
            <person name="Miettinen O."/>
            <person name="Hibbett D.S."/>
            <person name="Nagy L.G."/>
        </authorList>
    </citation>
    <scope>NUCLEOTIDE SEQUENCE [LARGE SCALE GENOMIC DNA]</scope>
    <source>
        <strain evidence="2 3">HHB13444</strain>
    </source>
</reference>
<feature type="region of interest" description="Disordered" evidence="1">
    <location>
        <begin position="1"/>
        <end position="20"/>
    </location>
</feature>
<dbReference type="InParanoid" id="A0A5C3PS55"/>
<feature type="compositionally biased region" description="Polar residues" evidence="1">
    <location>
        <begin position="11"/>
        <end position="20"/>
    </location>
</feature>